<dbReference type="AlphaFoldDB" id="X1UWY4"/>
<dbReference type="EMBL" id="BARW01041021">
    <property type="protein sequence ID" value="GAJ21959.1"/>
    <property type="molecule type" value="Genomic_DNA"/>
</dbReference>
<sequence>WIKIDTSFGGSIFLSIEPIFPLSIIGHMDQFWSTLVIYPDGIGPSTGEKILTWRKRVSVPITLNSLST</sequence>
<accession>X1UWY4</accession>
<organism evidence="1">
    <name type="scientific">marine sediment metagenome</name>
    <dbReference type="NCBI Taxonomy" id="412755"/>
    <lineage>
        <taxon>unclassified sequences</taxon>
        <taxon>metagenomes</taxon>
        <taxon>ecological metagenomes</taxon>
    </lineage>
</organism>
<reference evidence="1" key="1">
    <citation type="journal article" date="2014" name="Front. Microbiol.">
        <title>High frequency of phylogenetically diverse reductive dehalogenase-homologous genes in deep subseafloor sedimentary metagenomes.</title>
        <authorList>
            <person name="Kawai M."/>
            <person name="Futagami T."/>
            <person name="Toyoda A."/>
            <person name="Takaki Y."/>
            <person name="Nishi S."/>
            <person name="Hori S."/>
            <person name="Arai W."/>
            <person name="Tsubouchi T."/>
            <person name="Morono Y."/>
            <person name="Uchiyama I."/>
            <person name="Ito T."/>
            <person name="Fujiyama A."/>
            <person name="Inagaki F."/>
            <person name="Takami H."/>
        </authorList>
    </citation>
    <scope>NUCLEOTIDE SEQUENCE</scope>
    <source>
        <strain evidence="1">Expedition CK06-06</strain>
    </source>
</reference>
<gene>
    <name evidence="1" type="ORF">S12H4_61662</name>
    <name evidence="2" type="ORF">S12H4_61663</name>
</gene>
<protein>
    <submittedName>
        <fullName evidence="1">Uncharacterized protein</fullName>
    </submittedName>
</protein>
<comment type="caution">
    <text evidence="1">The sequence shown here is derived from an EMBL/GenBank/DDBJ whole genome shotgun (WGS) entry which is preliminary data.</text>
</comment>
<evidence type="ECO:0000313" key="1">
    <source>
        <dbReference type="EMBL" id="GAJ21959.1"/>
    </source>
</evidence>
<dbReference type="EMBL" id="BARW01041022">
    <property type="protein sequence ID" value="GAJ21966.1"/>
    <property type="molecule type" value="Genomic_DNA"/>
</dbReference>
<evidence type="ECO:0000313" key="2">
    <source>
        <dbReference type="EMBL" id="GAJ21966.1"/>
    </source>
</evidence>
<proteinExistence type="predicted"/>
<feature type="non-terminal residue" evidence="1">
    <location>
        <position position="1"/>
    </location>
</feature>
<name>X1UWY4_9ZZZZ</name>